<dbReference type="Proteomes" id="UP000326759">
    <property type="component" value="Unassembled WGS sequence"/>
</dbReference>
<protein>
    <recommendedName>
        <fullName evidence="1">WAP domain-containing protein</fullName>
    </recommendedName>
</protein>
<dbReference type="GO" id="GO:0030414">
    <property type="term" value="F:peptidase inhibitor activity"/>
    <property type="evidence" value="ECO:0007669"/>
    <property type="project" value="InterPro"/>
</dbReference>
<reference evidence="2 3" key="1">
    <citation type="journal article" date="2019" name="PLoS Biol.">
        <title>Sex chromosomes control vertical transmission of feminizing Wolbachia symbionts in an isopod.</title>
        <authorList>
            <person name="Becking T."/>
            <person name="Chebbi M.A."/>
            <person name="Giraud I."/>
            <person name="Moumen B."/>
            <person name="Laverre T."/>
            <person name="Caubet Y."/>
            <person name="Peccoud J."/>
            <person name="Gilbert C."/>
            <person name="Cordaux R."/>
        </authorList>
    </citation>
    <scope>NUCLEOTIDE SEQUENCE [LARGE SCALE GENOMIC DNA]</scope>
    <source>
        <strain evidence="2">ANa2</strain>
        <tissue evidence="2">Whole body excluding digestive tract and cuticle</tissue>
    </source>
</reference>
<dbReference type="InterPro" id="IPR008197">
    <property type="entry name" value="WAP_dom"/>
</dbReference>
<name>A0A5N5SKG1_9CRUS</name>
<sequence length="70" mass="7946">MCECPIFNHIPINCPDEAYTKDLENICVASSDCSKGMTCCSDGCVRRCIRSYDGQTVINNEDYDEQDWIL</sequence>
<dbReference type="EMBL" id="SEYY01024342">
    <property type="protein sequence ID" value="KAB7494198.1"/>
    <property type="molecule type" value="Genomic_DNA"/>
</dbReference>
<dbReference type="OrthoDB" id="10329206at2759"/>
<feature type="domain" description="WAP" evidence="1">
    <location>
        <begin position="13"/>
        <end position="49"/>
    </location>
</feature>
<evidence type="ECO:0000259" key="1">
    <source>
        <dbReference type="Pfam" id="PF00095"/>
    </source>
</evidence>
<dbReference type="Pfam" id="PF00095">
    <property type="entry name" value="WAP"/>
    <property type="match status" value="1"/>
</dbReference>
<evidence type="ECO:0000313" key="2">
    <source>
        <dbReference type="EMBL" id="KAB7494198.1"/>
    </source>
</evidence>
<proteinExistence type="predicted"/>
<comment type="caution">
    <text evidence="2">The sequence shown here is derived from an EMBL/GenBank/DDBJ whole genome shotgun (WGS) entry which is preliminary data.</text>
</comment>
<dbReference type="GO" id="GO:0005576">
    <property type="term" value="C:extracellular region"/>
    <property type="evidence" value="ECO:0007669"/>
    <property type="project" value="InterPro"/>
</dbReference>
<organism evidence="2 3">
    <name type="scientific">Armadillidium nasatum</name>
    <dbReference type="NCBI Taxonomy" id="96803"/>
    <lineage>
        <taxon>Eukaryota</taxon>
        <taxon>Metazoa</taxon>
        <taxon>Ecdysozoa</taxon>
        <taxon>Arthropoda</taxon>
        <taxon>Crustacea</taxon>
        <taxon>Multicrustacea</taxon>
        <taxon>Malacostraca</taxon>
        <taxon>Eumalacostraca</taxon>
        <taxon>Peracarida</taxon>
        <taxon>Isopoda</taxon>
        <taxon>Oniscidea</taxon>
        <taxon>Crinocheta</taxon>
        <taxon>Armadillidiidae</taxon>
        <taxon>Armadillidium</taxon>
    </lineage>
</organism>
<evidence type="ECO:0000313" key="3">
    <source>
        <dbReference type="Proteomes" id="UP000326759"/>
    </source>
</evidence>
<dbReference type="AlphaFoldDB" id="A0A5N5SKG1"/>
<accession>A0A5N5SKG1</accession>
<keyword evidence="3" id="KW-1185">Reference proteome</keyword>
<gene>
    <name evidence="2" type="ORF">Anas_08568</name>
</gene>